<evidence type="ECO:0000259" key="1">
    <source>
        <dbReference type="Pfam" id="PF20155"/>
    </source>
</evidence>
<dbReference type="Pfam" id="PF20155">
    <property type="entry name" value="TMP_3"/>
    <property type="match status" value="1"/>
</dbReference>
<organism evidence="2 3">
    <name type="scientific">Escherichia coli</name>
    <dbReference type="NCBI Taxonomy" id="562"/>
    <lineage>
        <taxon>Bacteria</taxon>
        <taxon>Pseudomonadati</taxon>
        <taxon>Pseudomonadota</taxon>
        <taxon>Gammaproteobacteria</taxon>
        <taxon>Enterobacterales</taxon>
        <taxon>Enterobacteriaceae</taxon>
        <taxon>Escherichia</taxon>
    </lineage>
</organism>
<gene>
    <name evidence="2" type="ORF">IFC14_001452</name>
</gene>
<dbReference type="NCBIfam" id="TIGR02675">
    <property type="entry name" value="tape_meas_nterm"/>
    <property type="match status" value="1"/>
</dbReference>
<proteinExistence type="predicted"/>
<feature type="domain" description="Tape measure protein N-terminal" evidence="1">
    <location>
        <begin position="232"/>
        <end position="396"/>
    </location>
</feature>
<comment type="caution">
    <text evidence="2">The sequence shown here is derived from an EMBL/GenBank/DDBJ whole genome shotgun (WGS) entry which is preliminary data.</text>
</comment>
<dbReference type="RefSeq" id="WP_000046712.1">
    <property type="nucleotide sequence ID" value="NZ_BFPE01000064.1"/>
</dbReference>
<dbReference type="EMBL" id="DABUHV010000005">
    <property type="protein sequence ID" value="HAN4353031.1"/>
    <property type="molecule type" value="Genomic_DNA"/>
</dbReference>
<sequence>MAQFKVDDFLIELSFNSQKVLKGLEKAEKQTMQIASRIEKRLNKAFRVNPTPLNDSLKVMERNVDKTVSKIEQRLKNTKAFKIKTEIEDTLKPLRQSRQPRISGSRAITAAYSASMTKLKGLNPIVEKYIKSQFYALSSKAGQMDNTKFNEALAKLNSSVREAIAKARGHTSTSINGDRAANSLDNLSSAAVKTAGAFISMQAVLASYQKIMEVGLQRASSERSIDFVFGDQSTQVKKFIQDLTQVTGMDTTETQAQFASFGASAKNTMGLEGSEELFKNLTGYARLMGRSDEQIQRALTAVSQMASKGQVMSEELKGQLSEALPGATQAFAKALGLTEKQLFDKMKNGDVKVSDALPKFAKELGAQINSRGGWKAIQDSTQTMLGNLKNTWNNSLTDIFKGSENGLQDFTRSLTTLLNSLDGSGKTLGESLGNLMSDMSHGIDNLTYISYRVRAFFDEVTLAYRGLTDEQKKVVDALGSGLINSLKVLAGVIAVNKVVGVTRSIYGLMTAITRLGQVADTTADNVNKKNGKPSRFNLGNMLLTGSAIYAGYERLASTPERMEAQAKLPELAKESGLKPAFTMDDVKGWFNSAAMNLANFQHPELNNIKQDSALTSADIQSLRDEISALSKRIQEPVKVSPGGEVAIKPDETSFMTFSGNIYDQYAEATLLSSSFPEDD</sequence>
<evidence type="ECO:0000313" key="2">
    <source>
        <dbReference type="EMBL" id="HAN4353031.1"/>
    </source>
</evidence>
<accession>A0AAN5GU81</accession>
<name>A0AAN5GU81_ECOLX</name>
<reference evidence="2" key="1">
    <citation type="journal article" date="2018" name="Genome Biol.">
        <title>SKESA: strategic k-mer extension for scrupulous assemblies.</title>
        <authorList>
            <person name="Souvorov A."/>
            <person name="Agarwala R."/>
            <person name="Lipman D.J."/>
        </authorList>
    </citation>
    <scope>NUCLEOTIDE SEQUENCE</scope>
    <source>
        <strain evidence="2">489-16</strain>
    </source>
</reference>
<dbReference type="AlphaFoldDB" id="A0AAN5GU81"/>
<evidence type="ECO:0000313" key="3">
    <source>
        <dbReference type="Proteomes" id="UP000859822"/>
    </source>
</evidence>
<protein>
    <submittedName>
        <fullName evidence="2">Tape measure protein</fullName>
    </submittedName>
</protein>
<reference evidence="2" key="2">
    <citation type="submission" date="2020-09" db="EMBL/GenBank/DDBJ databases">
        <authorList>
            <consortium name="NCBI Pathogen Detection Project"/>
        </authorList>
    </citation>
    <scope>NUCLEOTIDE SEQUENCE</scope>
    <source>
        <strain evidence="2">489-16</strain>
    </source>
</reference>
<dbReference type="InterPro" id="IPR013491">
    <property type="entry name" value="Tape_meas_N"/>
</dbReference>
<dbReference type="Proteomes" id="UP000859822">
    <property type="component" value="Unassembled WGS sequence"/>
</dbReference>